<evidence type="ECO:0000256" key="1">
    <source>
        <dbReference type="SAM" id="Phobius"/>
    </source>
</evidence>
<evidence type="ECO:0008006" key="4">
    <source>
        <dbReference type="Google" id="ProtNLM"/>
    </source>
</evidence>
<reference evidence="2" key="1">
    <citation type="submission" date="2023-10" db="EMBL/GenBank/DDBJ databases">
        <title>Genome assembly of Pristionchus species.</title>
        <authorList>
            <person name="Yoshida K."/>
            <person name="Sommer R.J."/>
        </authorList>
    </citation>
    <scope>NUCLEOTIDE SEQUENCE</scope>
    <source>
        <strain evidence="2">RS0144</strain>
    </source>
</reference>
<evidence type="ECO:0000313" key="2">
    <source>
        <dbReference type="EMBL" id="GMS92076.1"/>
    </source>
</evidence>
<accession>A0AAV5TGG6</accession>
<protein>
    <recommendedName>
        <fullName evidence="4">G protein-coupled receptor</fullName>
    </recommendedName>
</protein>
<keyword evidence="1" id="KW-1133">Transmembrane helix</keyword>
<keyword evidence="1" id="KW-0812">Transmembrane</keyword>
<organism evidence="2 3">
    <name type="scientific">Pristionchus entomophagus</name>
    <dbReference type="NCBI Taxonomy" id="358040"/>
    <lineage>
        <taxon>Eukaryota</taxon>
        <taxon>Metazoa</taxon>
        <taxon>Ecdysozoa</taxon>
        <taxon>Nematoda</taxon>
        <taxon>Chromadorea</taxon>
        <taxon>Rhabditida</taxon>
        <taxon>Rhabditina</taxon>
        <taxon>Diplogasteromorpha</taxon>
        <taxon>Diplogasteroidea</taxon>
        <taxon>Neodiplogasteridae</taxon>
        <taxon>Pristionchus</taxon>
    </lineage>
</organism>
<name>A0AAV5TGG6_9BILA</name>
<keyword evidence="1" id="KW-0472">Membrane</keyword>
<dbReference type="AlphaFoldDB" id="A0AAV5TGG6"/>
<keyword evidence="3" id="KW-1185">Reference proteome</keyword>
<feature type="non-terminal residue" evidence="2">
    <location>
        <position position="1"/>
    </location>
</feature>
<feature type="non-terminal residue" evidence="2">
    <location>
        <position position="167"/>
    </location>
</feature>
<comment type="caution">
    <text evidence="2">The sequence shown here is derived from an EMBL/GenBank/DDBJ whole genome shotgun (WGS) entry which is preliminary data.</text>
</comment>
<proteinExistence type="predicted"/>
<sequence length="167" mass="19440">IRFVVGLVLITATWQLTPAPSIFQYLTLSKRLGNGHHSMSLNNIILTSYTPSIVMMVASAIWAFDFIPTPQFEQKIIEMTRRFYNFSDDEIVPFAYGLTFQPDSSNNTRSLYSLRCLSVVLTYFITYGLFFFVLFRVHVLLQKNVLSKMTQKLQRRFMQLQLIQVSF</sequence>
<dbReference type="Proteomes" id="UP001432027">
    <property type="component" value="Unassembled WGS sequence"/>
</dbReference>
<feature type="transmembrane region" description="Helical" evidence="1">
    <location>
        <begin position="40"/>
        <end position="64"/>
    </location>
</feature>
<evidence type="ECO:0000313" key="3">
    <source>
        <dbReference type="Proteomes" id="UP001432027"/>
    </source>
</evidence>
<gene>
    <name evidence="2" type="ORF">PENTCL1PPCAC_14251</name>
</gene>
<dbReference type="EMBL" id="BTSX01000004">
    <property type="protein sequence ID" value="GMS92076.1"/>
    <property type="molecule type" value="Genomic_DNA"/>
</dbReference>
<feature type="transmembrane region" description="Helical" evidence="1">
    <location>
        <begin position="6"/>
        <end position="28"/>
    </location>
</feature>
<feature type="transmembrane region" description="Helical" evidence="1">
    <location>
        <begin position="112"/>
        <end position="135"/>
    </location>
</feature>